<dbReference type="InterPro" id="IPR000447">
    <property type="entry name" value="G3P_DH_FAD-dep"/>
</dbReference>
<evidence type="ECO:0000259" key="8">
    <source>
        <dbReference type="Pfam" id="PF16901"/>
    </source>
</evidence>
<dbReference type="PANTHER" id="PTHR11985">
    <property type="entry name" value="GLYCEROL-3-PHOSPHATE DEHYDROGENASE"/>
    <property type="match status" value="1"/>
</dbReference>
<dbReference type="RefSeq" id="WP_123664653.1">
    <property type="nucleotide sequence ID" value="NZ_RJKE01000001.1"/>
</dbReference>
<keyword evidence="6" id="KW-0560">Oxidoreductase</keyword>
<dbReference type="Gene3D" id="3.50.50.60">
    <property type="entry name" value="FAD/NAD(P)-binding domain"/>
    <property type="match status" value="1"/>
</dbReference>
<dbReference type="AlphaFoldDB" id="A0A3N1CUX0"/>
<proteinExistence type="inferred from homology"/>
<evidence type="ECO:0000256" key="4">
    <source>
        <dbReference type="ARBA" id="ARBA00022798"/>
    </source>
</evidence>
<dbReference type="Pfam" id="PF01266">
    <property type="entry name" value="DAO"/>
    <property type="match status" value="1"/>
</dbReference>
<evidence type="ECO:0000256" key="3">
    <source>
        <dbReference type="ARBA" id="ARBA00022630"/>
    </source>
</evidence>
<organism evidence="9 10">
    <name type="scientific">Actinocorallia herbida</name>
    <dbReference type="NCBI Taxonomy" id="58109"/>
    <lineage>
        <taxon>Bacteria</taxon>
        <taxon>Bacillati</taxon>
        <taxon>Actinomycetota</taxon>
        <taxon>Actinomycetes</taxon>
        <taxon>Streptosporangiales</taxon>
        <taxon>Thermomonosporaceae</taxon>
        <taxon>Actinocorallia</taxon>
    </lineage>
</organism>
<feature type="domain" description="FAD dependent oxidoreductase" evidence="7">
    <location>
        <begin position="20"/>
        <end position="365"/>
    </location>
</feature>
<keyword evidence="10" id="KW-1185">Reference proteome</keyword>
<dbReference type="InterPro" id="IPR006076">
    <property type="entry name" value="FAD-dep_OxRdtase"/>
</dbReference>
<evidence type="ECO:0000256" key="1">
    <source>
        <dbReference type="ARBA" id="ARBA00001974"/>
    </source>
</evidence>
<dbReference type="PRINTS" id="PR01001">
    <property type="entry name" value="FADG3PDH"/>
</dbReference>
<dbReference type="GO" id="GO:0046168">
    <property type="term" value="P:glycerol-3-phosphate catabolic process"/>
    <property type="evidence" value="ECO:0007669"/>
    <property type="project" value="TreeGrafter"/>
</dbReference>
<protein>
    <submittedName>
        <fullName evidence="9">Glycerol-3-phosphate dehydrogenase</fullName>
    </submittedName>
</protein>
<reference evidence="9 10" key="1">
    <citation type="submission" date="2018-11" db="EMBL/GenBank/DDBJ databases">
        <title>Sequencing the genomes of 1000 actinobacteria strains.</title>
        <authorList>
            <person name="Klenk H.-P."/>
        </authorList>
    </citation>
    <scope>NUCLEOTIDE SEQUENCE [LARGE SCALE GENOMIC DNA]</scope>
    <source>
        <strain evidence="9 10">DSM 44254</strain>
    </source>
</reference>
<dbReference type="InterPro" id="IPR031656">
    <property type="entry name" value="DAO_C"/>
</dbReference>
<keyword evidence="3" id="KW-0285">Flavoprotein</keyword>
<dbReference type="PANTHER" id="PTHR11985:SF35">
    <property type="entry name" value="ANAEROBIC GLYCEROL-3-PHOSPHATE DEHYDROGENASE SUBUNIT A"/>
    <property type="match status" value="1"/>
</dbReference>
<dbReference type="InterPro" id="IPR038299">
    <property type="entry name" value="DAO_C_sf"/>
</dbReference>
<evidence type="ECO:0000256" key="6">
    <source>
        <dbReference type="ARBA" id="ARBA00023002"/>
    </source>
</evidence>
<comment type="caution">
    <text evidence="9">The sequence shown here is derived from an EMBL/GenBank/DDBJ whole genome shotgun (WGS) entry which is preliminary data.</text>
</comment>
<gene>
    <name evidence="9" type="ORF">EDD29_2646</name>
</gene>
<comment type="cofactor">
    <cofactor evidence="1">
        <name>FAD</name>
        <dbReference type="ChEBI" id="CHEBI:57692"/>
    </cofactor>
</comment>
<dbReference type="SUPFAM" id="SSF51905">
    <property type="entry name" value="FAD/NAD(P)-binding domain"/>
    <property type="match status" value="1"/>
</dbReference>
<dbReference type="OrthoDB" id="9766796at2"/>
<evidence type="ECO:0000313" key="9">
    <source>
        <dbReference type="EMBL" id="ROO85110.1"/>
    </source>
</evidence>
<name>A0A3N1CUX0_9ACTN</name>
<dbReference type="GO" id="GO:0006071">
    <property type="term" value="P:glycerol metabolic process"/>
    <property type="evidence" value="ECO:0007669"/>
    <property type="project" value="UniProtKB-KW"/>
</dbReference>
<feature type="domain" description="Alpha-glycerophosphate oxidase C-terminal" evidence="8">
    <location>
        <begin position="394"/>
        <end position="516"/>
    </location>
</feature>
<evidence type="ECO:0000313" key="10">
    <source>
        <dbReference type="Proteomes" id="UP000272400"/>
    </source>
</evidence>
<dbReference type="GO" id="GO:0004368">
    <property type="term" value="F:glycerol-3-phosphate dehydrogenase (quinone) activity"/>
    <property type="evidence" value="ECO:0007669"/>
    <property type="project" value="InterPro"/>
</dbReference>
<keyword evidence="4" id="KW-0319">Glycerol metabolism</keyword>
<keyword evidence="5" id="KW-0274">FAD</keyword>
<dbReference type="Gene3D" id="3.30.9.10">
    <property type="entry name" value="D-Amino Acid Oxidase, subunit A, domain 2"/>
    <property type="match status" value="1"/>
</dbReference>
<evidence type="ECO:0000259" key="7">
    <source>
        <dbReference type="Pfam" id="PF01266"/>
    </source>
</evidence>
<dbReference type="InterPro" id="IPR036188">
    <property type="entry name" value="FAD/NAD-bd_sf"/>
</dbReference>
<dbReference type="Pfam" id="PF16901">
    <property type="entry name" value="DAO_C"/>
    <property type="match status" value="1"/>
</dbReference>
<dbReference type="Proteomes" id="UP000272400">
    <property type="component" value="Unassembled WGS sequence"/>
</dbReference>
<sequence>MIATLGRFVEGPESVGAFVDLLVIGGGITGAAIAYEAASRGLRTALVEERDFGGATSAATGKLIHGGLRYLKSLEVGLVRESLRERRILSDLAPGLIDVYPTVLPDADLVVRLGLTAYDLLSYDRNRVMDPAKRIPRHRALGGGRMLYHDCLMISPERLTLAFVRSAAASGALVANHTRADSLLTEGRDVVGARVADVLTGGSREVRARVVVNATGPWAFDTLTGSPLTDGSAGPAPAVRSEGIYLITRRLTDLMTLHVTPHGHFSAAPWRGHSMIGPTERPYRGAVSDWRLTRESVEEFLTSINEAGFLPGALGLSDIVHAYGGLRPLTGDVGDDTYAASRAAEIIDHAEPSRGGVGNLITAAGGKYTTSRAFSEQVVALAARKADRLLPPSRTATVPLHACATGPIEQYVAASQARNADFSPETVRHLARHHGTDHDAVLDLARTDPSLTRPLDPDGELLAQALVAVRHESARTLPDILLRRTGLGTLGHPGPGLLESVATVAATELHWSEARRATELETADRLLTLPW</sequence>
<evidence type="ECO:0000256" key="2">
    <source>
        <dbReference type="ARBA" id="ARBA00007330"/>
    </source>
</evidence>
<comment type="similarity">
    <text evidence="2">Belongs to the FAD-dependent glycerol-3-phosphate dehydrogenase family.</text>
</comment>
<dbReference type="Gene3D" id="1.10.8.870">
    <property type="entry name" value="Alpha-glycerophosphate oxidase, cap domain"/>
    <property type="match status" value="1"/>
</dbReference>
<dbReference type="EMBL" id="RJKE01000001">
    <property type="protein sequence ID" value="ROO85110.1"/>
    <property type="molecule type" value="Genomic_DNA"/>
</dbReference>
<accession>A0A3N1CUX0</accession>
<evidence type="ECO:0000256" key="5">
    <source>
        <dbReference type="ARBA" id="ARBA00022827"/>
    </source>
</evidence>